<dbReference type="EMBL" id="JADFFK010000048">
    <property type="protein sequence ID" value="MBE9640786.1"/>
    <property type="molecule type" value="Genomic_DNA"/>
</dbReference>
<feature type="region of interest" description="Disordered" evidence="1">
    <location>
        <begin position="60"/>
        <end position="80"/>
    </location>
</feature>
<dbReference type="Proteomes" id="UP000607796">
    <property type="component" value="Unassembled WGS sequence"/>
</dbReference>
<organism evidence="2 3">
    <name type="scientific">Salipiger mangrovisoli</name>
    <dbReference type="NCBI Taxonomy" id="2865933"/>
    <lineage>
        <taxon>Bacteria</taxon>
        <taxon>Pseudomonadati</taxon>
        <taxon>Pseudomonadota</taxon>
        <taxon>Alphaproteobacteria</taxon>
        <taxon>Rhodobacterales</taxon>
        <taxon>Roseobacteraceae</taxon>
        <taxon>Salipiger</taxon>
    </lineage>
</organism>
<evidence type="ECO:0000256" key="1">
    <source>
        <dbReference type="SAM" id="MobiDB-lite"/>
    </source>
</evidence>
<gene>
    <name evidence="2" type="ORF">IQ782_28480</name>
</gene>
<accession>A0ABR9XBC5</accession>
<name>A0ABR9XBC5_9RHOB</name>
<proteinExistence type="predicted"/>
<reference evidence="2 3" key="1">
    <citation type="journal article" date="2021" name="Int. J. Syst. Evol. Microbiol.">
        <title>Salipiger mangrovisoli sp. nov., isolated from mangrove soil and the proposal for the reclassification of Paraphaeobacter pallidus as Salipiger pallidus comb. nov.</title>
        <authorList>
            <person name="Du J."/>
            <person name="Liu Y."/>
            <person name="Pei T."/>
            <person name="Deng M.R."/>
            <person name="Zhu H."/>
        </authorList>
    </citation>
    <scope>NUCLEOTIDE SEQUENCE [LARGE SCALE GENOMIC DNA]</scope>
    <source>
        <strain evidence="2 3">6D45A</strain>
    </source>
</reference>
<comment type="caution">
    <text evidence="2">The sequence shown here is derived from an EMBL/GenBank/DDBJ whole genome shotgun (WGS) entry which is preliminary data.</text>
</comment>
<keyword evidence="3" id="KW-1185">Reference proteome</keyword>
<protein>
    <submittedName>
        <fullName evidence="2">Uncharacterized protein</fullName>
    </submittedName>
</protein>
<evidence type="ECO:0000313" key="2">
    <source>
        <dbReference type="EMBL" id="MBE9640786.1"/>
    </source>
</evidence>
<evidence type="ECO:0000313" key="3">
    <source>
        <dbReference type="Proteomes" id="UP000607796"/>
    </source>
</evidence>
<sequence length="122" mass="14073">MKERIIHRCDLLRFLEIYHWASTLTYRKTGTEEISRALCWFSVQFCSVFIPLDGEAKVPRPRKRHARGSISPFRTAGTPLIGGTKRLLFGRPDRLSDPHCEGCQGEARTELRHERHRVNATA</sequence>